<sequence length="420" mass="47888">IKIDVKNHDISALSFRFEELPIPPKIQAENRANRSFEKYVFVHSEYTEQMSMSTLSLLSLCGQAQFGGRKVVRPFVRKSRIVSSEKNAVSLAILYDLQHLNKLLNVAGYSPLVDKQEYQAECKHTDPNHVTIHFLYLGDTTKNWNKSHLRITSEFYDSIFEKTKATGWTNCSFLDEKMGNFPSTKQFCINPAIITDWNVLERDIVGGAKCLIIYLWRGIGGGVYRSHFTENHLKFPHDAVQFTLKPSKPIQNEVARFRETFLPDRYIALYVRAELILLPHKFNFHYLKKCINVLVDVVNELKALVGISHVYVASDMSKHGSGSLLSYVNRNLDHNPFPEIFSSLISRVGGVVYNYNASTSEITDRGAIAIVDVTLLTQAQYLITAGKESMSSFLRWVIGTFLANRRDDKDLWSKISVCDM</sequence>
<dbReference type="AlphaFoldDB" id="A0A6S7JXU1"/>
<dbReference type="OrthoDB" id="5983172at2759"/>
<keyword evidence="2" id="KW-1185">Reference proteome</keyword>
<proteinExistence type="predicted"/>
<evidence type="ECO:0000313" key="1">
    <source>
        <dbReference type="EMBL" id="CAB4035981.1"/>
    </source>
</evidence>
<accession>A0A6S7JXU1</accession>
<feature type="non-terminal residue" evidence="1">
    <location>
        <position position="1"/>
    </location>
</feature>
<dbReference type="Gene3D" id="3.40.50.11350">
    <property type="match status" value="1"/>
</dbReference>
<dbReference type="Proteomes" id="UP001152795">
    <property type="component" value="Unassembled WGS sequence"/>
</dbReference>
<protein>
    <submittedName>
        <fullName evidence="1">Uncharacterized protein</fullName>
    </submittedName>
</protein>
<evidence type="ECO:0000313" key="2">
    <source>
        <dbReference type="Proteomes" id="UP001152795"/>
    </source>
</evidence>
<comment type="caution">
    <text evidence="1">The sequence shown here is derived from an EMBL/GenBank/DDBJ whole genome shotgun (WGS) entry which is preliminary data.</text>
</comment>
<reference evidence="1" key="1">
    <citation type="submission" date="2020-04" db="EMBL/GenBank/DDBJ databases">
        <authorList>
            <person name="Alioto T."/>
            <person name="Alioto T."/>
            <person name="Gomez Garrido J."/>
        </authorList>
    </citation>
    <scope>NUCLEOTIDE SEQUENCE</scope>
    <source>
        <strain evidence="1">A484AB</strain>
    </source>
</reference>
<gene>
    <name evidence="1" type="ORF">PACLA_8A046560</name>
</gene>
<organism evidence="1 2">
    <name type="scientific">Paramuricea clavata</name>
    <name type="common">Red gorgonian</name>
    <name type="synonym">Violescent sea-whip</name>
    <dbReference type="NCBI Taxonomy" id="317549"/>
    <lineage>
        <taxon>Eukaryota</taxon>
        <taxon>Metazoa</taxon>
        <taxon>Cnidaria</taxon>
        <taxon>Anthozoa</taxon>
        <taxon>Octocorallia</taxon>
        <taxon>Malacalcyonacea</taxon>
        <taxon>Plexauridae</taxon>
        <taxon>Paramuricea</taxon>
    </lineage>
</organism>
<dbReference type="EMBL" id="CACRXK020021580">
    <property type="protein sequence ID" value="CAB4035981.1"/>
    <property type="molecule type" value="Genomic_DNA"/>
</dbReference>
<name>A0A6S7JXU1_PARCT</name>